<dbReference type="Pfam" id="PF01709">
    <property type="entry name" value="Transcrip_reg"/>
    <property type="match status" value="2"/>
</dbReference>
<evidence type="ECO:0000256" key="2">
    <source>
        <dbReference type="ARBA" id="ARBA00023015"/>
    </source>
</evidence>
<dbReference type="GO" id="GO:0005737">
    <property type="term" value="C:cytoplasm"/>
    <property type="evidence" value="ECO:0007669"/>
    <property type="project" value="UniProtKB-ARBA"/>
</dbReference>
<evidence type="ECO:0000256" key="3">
    <source>
        <dbReference type="ARBA" id="ARBA00023163"/>
    </source>
</evidence>
<dbReference type="Pfam" id="PF20772">
    <property type="entry name" value="TACO1_YebC_N"/>
    <property type="match status" value="1"/>
</dbReference>
<keyword evidence="3" id="KW-0804">Transcription</keyword>
<feature type="domain" description="TACO1/YebC-like N-terminal" evidence="6">
    <location>
        <begin position="5"/>
        <end position="74"/>
    </location>
</feature>
<evidence type="ECO:0000256" key="4">
    <source>
        <dbReference type="SAM" id="MobiDB-lite"/>
    </source>
</evidence>
<dbReference type="Gene3D" id="3.30.70.980">
    <property type="match status" value="1"/>
</dbReference>
<evidence type="ECO:0000313" key="8">
    <source>
        <dbReference type="Proteomes" id="UP000034682"/>
    </source>
</evidence>
<evidence type="ECO:0000259" key="5">
    <source>
        <dbReference type="Pfam" id="PF01709"/>
    </source>
</evidence>
<dbReference type="Proteomes" id="UP000034682">
    <property type="component" value="Unassembled WGS sequence"/>
</dbReference>
<feature type="domain" description="TACO1/YebC-like second and third" evidence="5">
    <location>
        <begin position="141"/>
        <end position="183"/>
    </location>
</feature>
<comment type="caution">
    <text evidence="7">The sequence shown here is derived from an EMBL/GenBank/DDBJ whole genome shotgun (WGS) entry which is preliminary data.</text>
</comment>
<dbReference type="InterPro" id="IPR017856">
    <property type="entry name" value="Integrase-like_N"/>
</dbReference>
<evidence type="ECO:0000256" key="1">
    <source>
        <dbReference type="ARBA" id="ARBA00008724"/>
    </source>
</evidence>
<dbReference type="Gene3D" id="1.10.10.200">
    <property type="match status" value="1"/>
</dbReference>
<organism evidence="7 8">
    <name type="scientific">Candidatus Giovannonibacteria bacterium GW2011_GWB1_47_6b</name>
    <dbReference type="NCBI Taxonomy" id="1618655"/>
    <lineage>
        <taxon>Bacteria</taxon>
        <taxon>Candidatus Giovannoniibacteriota</taxon>
    </lineage>
</organism>
<dbReference type="PANTHER" id="PTHR12532">
    <property type="entry name" value="TRANSLATIONAL ACTIVATOR OF CYTOCHROME C OXIDASE 1"/>
    <property type="match status" value="1"/>
</dbReference>
<reference evidence="7 8" key="1">
    <citation type="journal article" date="2015" name="Nature">
        <title>rRNA introns, odd ribosomes, and small enigmatic genomes across a large radiation of phyla.</title>
        <authorList>
            <person name="Brown C.T."/>
            <person name="Hug L.A."/>
            <person name="Thomas B.C."/>
            <person name="Sharon I."/>
            <person name="Castelle C.J."/>
            <person name="Singh A."/>
            <person name="Wilkins M.J."/>
            <person name="Williams K.H."/>
            <person name="Banfield J.F."/>
        </authorList>
    </citation>
    <scope>NUCLEOTIDE SEQUENCE [LARGE SCALE GENOMIC DNA]</scope>
</reference>
<proteinExistence type="inferred from homology"/>
<sequence>MSGHNKWSQIQHKKGRADKERSAVFTKLLAAISIAAKSEPKPDFNPRLRSAIEKAKENNVPQENIERAINKASEEKNLEEIVIEAYGPEKVAIIVEAITDNRNRTISEIRHLLDENGAKMATQGSVLWSFSSGGGSALGGEKSGMEWKAKFPQAISEAGKQTLQSLIEKLEEHDDVQRVITNAQ</sequence>
<dbReference type="InterPro" id="IPR049083">
    <property type="entry name" value="TACO1_YebC_N"/>
</dbReference>
<dbReference type="AlphaFoldDB" id="A0A0G1T6H7"/>
<dbReference type="EMBL" id="LCOK01000003">
    <property type="protein sequence ID" value="KKU77347.1"/>
    <property type="molecule type" value="Genomic_DNA"/>
</dbReference>
<evidence type="ECO:0000259" key="6">
    <source>
        <dbReference type="Pfam" id="PF20772"/>
    </source>
</evidence>
<gene>
    <name evidence="7" type="ORF">UY02_C0003G0012</name>
</gene>
<accession>A0A0G1T6H7</accession>
<feature type="region of interest" description="Disordered" evidence="4">
    <location>
        <begin position="1"/>
        <end position="21"/>
    </location>
</feature>
<dbReference type="InterPro" id="IPR029072">
    <property type="entry name" value="YebC-like"/>
</dbReference>
<dbReference type="InterPro" id="IPR048300">
    <property type="entry name" value="TACO1_YebC-like_2nd/3rd_dom"/>
</dbReference>
<keyword evidence="2" id="KW-0805">Transcription regulation</keyword>
<dbReference type="FunFam" id="1.10.10.200:FF:000002">
    <property type="entry name" value="Probable transcriptional regulatory protein CLM62_37755"/>
    <property type="match status" value="1"/>
</dbReference>
<dbReference type="InterPro" id="IPR026564">
    <property type="entry name" value="Transcrip_reg_TACO1-like_dom3"/>
</dbReference>
<comment type="similarity">
    <text evidence="1">Belongs to the TACO1 family.</text>
</comment>
<dbReference type="InterPro" id="IPR002876">
    <property type="entry name" value="Transcrip_reg_TACO1-like"/>
</dbReference>
<protein>
    <submittedName>
        <fullName evidence="7">Transcriptional regulator</fullName>
    </submittedName>
</protein>
<feature type="domain" description="TACO1/YebC-like second and third" evidence="5">
    <location>
        <begin position="78"/>
        <end position="134"/>
    </location>
</feature>
<feature type="compositionally biased region" description="Polar residues" evidence="4">
    <location>
        <begin position="1"/>
        <end position="10"/>
    </location>
</feature>
<name>A0A0G1T6H7_9BACT</name>
<dbReference type="SUPFAM" id="SSF75625">
    <property type="entry name" value="YebC-like"/>
    <property type="match status" value="1"/>
</dbReference>
<evidence type="ECO:0000313" key="7">
    <source>
        <dbReference type="EMBL" id="KKU77347.1"/>
    </source>
</evidence>
<dbReference type="PANTHER" id="PTHR12532:SF0">
    <property type="entry name" value="TRANSLATIONAL ACTIVATOR OF CYTOCHROME C OXIDASE 1"/>
    <property type="match status" value="1"/>
</dbReference>